<dbReference type="GO" id="GO:0005743">
    <property type="term" value="C:mitochondrial inner membrane"/>
    <property type="evidence" value="ECO:0007669"/>
    <property type="project" value="UniProtKB-SubCell"/>
</dbReference>
<evidence type="ECO:0000313" key="3">
    <source>
        <dbReference type="EMBL" id="KFM72307.1"/>
    </source>
</evidence>
<dbReference type="OMA" id="WDVCFAD"/>
<feature type="domain" description="Tim10-like" evidence="2">
    <location>
        <begin position="22"/>
        <end position="83"/>
    </location>
</feature>
<name>A0A087U4L8_STEMI</name>
<dbReference type="InterPro" id="IPR004217">
    <property type="entry name" value="Tim10-like"/>
</dbReference>
<gene>
    <name evidence="3" type="ORF">X975_15722</name>
</gene>
<keyword evidence="1" id="KW-0813">Transport</keyword>
<dbReference type="EMBL" id="KK118135">
    <property type="protein sequence ID" value="KFM72307.1"/>
    <property type="molecule type" value="Genomic_DNA"/>
</dbReference>
<dbReference type="STRING" id="407821.A0A087U4L8"/>
<comment type="function">
    <text evidence="1">Mitochondrial intermembrane chaperone that participates in the import and insertion of some multi-pass transmembrane proteins into the mitochondrial inner membrane. Also required for the transfer of beta-barrel precursors from the TOM complex to the sorting and assembly machinery (SAM complex) of the outer membrane. Acts as a chaperone-like protein that protects the hydrophobic precursors from aggregation and guide them through the mitochondrial intermembrane space.</text>
</comment>
<organism evidence="3 4">
    <name type="scientific">Stegodyphus mimosarum</name>
    <name type="common">African social velvet spider</name>
    <dbReference type="NCBI Taxonomy" id="407821"/>
    <lineage>
        <taxon>Eukaryota</taxon>
        <taxon>Metazoa</taxon>
        <taxon>Ecdysozoa</taxon>
        <taxon>Arthropoda</taxon>
        <taxon>Chelicerata</taxon>
        <taxon>Arachnida</taxon>
        <taxon>Araneae</taxon>
        <taxon>Araneomorphae</taxon>
        <taxon>Entelegynae</taxon>
        <taxon>Eresoidea</taxon>
        <taxon>Eresidae</taxon>
        <taxon>Stegodyphus</taxon>
    </lineage>
</organism>
<keyword evidence="1" id="KW-0472">Membrane</keyword>
<dbReference type="OrthoDB" id="344165at2759"/>
<dbReference type="InterPro" id="IPR035427">
    <property type="entry name" value="Tim10-like_dom_sf"/>
</dbReference>
<keyword evidence="1" id="KW-0999">Mitochondrion inner membrane</keyword>
<dbReference type="Pfam" id="PF02953">
    <property type="entry name" value="zf-Tim10_DDP"/>
    <property type="match status" value="1"/>
</dbReference>
<comment type="subunit">
    <text evidence="1">Heterohexamer.</text>
</comment>
<keyword evidence="1" id="KW-0143">Chaperone</keyword>
<accession>A0A087U4L8</accession>
<protein>
    <recommendedName>
        <fullName evidence="1">Mitochondrial import inner membrane translocase subunit</fullName>
    </recommendedName>
</protein>
<keyword evidence="1" id="KW-0811">Translocation</keyword>
<dbReference type="GO" id="GO:0015031">
    <property type="term" value="P:protein transport"/>
    <property type="evidence" value="ECO:0007669"/>
    <property type="project" value="UniProtKB-KW"/>
</dbReference>
<keyword evidence="4" id="KW-1185">Reference proteome</keyword>
<comment type="similarity">
    <text evidence="1">Belongs to the small Tim family.</text>
</comment>
<dbReference type="AlphaFoldDB" id="A0A087U4L8"/>
<evidence type="ECO:0000313" key="4">
    <source>
        <dbReference type="Proteomes" id="UP000054359"/>
    </source>
</evidence>
<comment type="subcellular location">
    <subcellularLocation>
        <location evidence="1">Mitochondrion inner membrane</location>
        <topology evidence="1">Peripheral membrane protein</topology>
        <orientation evidence="1">Intermembrane side</orientation>
    </subcellularLocation>
</comment>
<feature type="non-terminal residue" evidence="3">
    <location>
        <position position="94"/>
    </location>
</feature>
<dbReference type="Gene3D" id="1.10.287.810">
    <property type="entry name" value="Mitochondrial import inner membrane translocase subunit tim13 like domains"/>
    <property type="match status" value="1"/>
</dbReference>
<keyword evidence="1" id="KW-0653">Protein transport</keyword>
<dbReference type="SUPFAM" id="SSF144122">
    <property type="entry name" value="Tim10-like"/>
    <property type="match status" value="1"/>
</dbReference>
<proteinExistence type="inferred from homology"/>
<keyword evidence="1" id="KW-0496">Mitochondrion</keyword>
<dbReference type="Proteomes" id="UP000054359">
    <property type="component" value="Unassembled WGS sequence"/>
</dbReference>
<evidence type="ECO:0000259" key="2">
    <source>
        <dbReference type="Pfam" id="PF02953"/>
    </source>
</evidence>
<sequence>MSFGSEYGSSGSSSIDKDLERFIEEENQKQRFQQLVNELNDKCWDICLDKPGQRLDSKTETCLTNCVNRFIDASTFILKRLEKVGSQHAEMEFN</sequence>
<evidence type="ECO:0000256" key="1">
    <source>
        <dbReference type="RuleBase" id="RU367043"/>
    </source>
</evidence>
<comment type="domain">
    <text evidence="1">The twin CX3C motif contains 4 conserved Cys residues that form 2 disulfide bonds in the mitochondrial intermembrane space.</text>
</comment>
<reference evidence="3 4" key="1">
    <citation type="submission" date="2013-11" db="EMBL/GenBank/DDBJ databases">
        <title>Genome sequencing of Stegodyphus mimosarum.</title>
        <authorList>
            <person name="Bechsgaard J."/>
        </authorList>
    </citation>
    <scope>NUCLEOTIDE SEQUENCE [LARGE SCALE GENOMIC DNA]</scope>
</reference>
<keyword evidence="1" id="KW-1015">Disulfide bond</keyword>